<organism evidence="2 3">
    <name type="scientific">Fibrivirga algicola</name>
    <dbReference type="NCBI Taxonomy" id="2950420"/>
    <lineage>
        <taxon>Bacteria</taxon>
        <taxon>Pseudomonadati</taxon>
        <taxon>Bacteroidota</taxon>
        <taxon>Cytophagia</taxon>
        <taxon>Cytophagales</taxon>
        <taxon>Spirosomataceae</taxon>
        <taxon>Fibrivirga</taxon>
    </lineage>
</organism>
<comment type="caution">
    <text evidence="2">The sequence shown here is derived from an EMBL/GenBank/DDBJ whole genome shotgun (WGS) entry which is preliminary data.</text>
</comment>
<dbReference type="InterPro" id="IPR011009">
    <property type="entry name" value="Kinase-like_dom_sf"/>
</dbReference>
<dbReference type="EMBL" id="WAEL01000003">
    <property type="protein sequence ID" value="NID10231.1"/>
    <property type="molecule type" value="Genomic_DNA"/>
</dbReference>
<feature type="domain" description="Aminoglycoside phosphotransferase" evidence="1">
    <location>
        <begin position="146"/>
        <end position="329"/>
    </location>
</feature>
<dbReference type="Gene3D" id="3.90.1200.10">
    <property type="match status" value="1"/>
</dbReference>
<keyword evidence="3" id="KW-1185">Reference proteome</keyword>
<dbReference type="SUPFAM" id="SSF56112">
    <property type="entry name" value="Protein kinase-like (PK-like)"/>
    <property type="match status" value="1"/>
</dbReference>
<protein>
    <submittedName>
        <fullName evidence="2">Aminoglycoside phosphotransferase family protein</fullName>
    </submittedName>
</protein>
<evidence type="ECO:0000259" key="1">
    <source>
        <dbReference type="Pfam" id="PF01636"/>
    </source>
</evidence>
<dbReference type="PANTHER" id="PTHR21310">
    <property type="entry name" value="AMINOGLYCOSIDE PHOSPHOTRANSFERASE-RELATED-RELATED"/>
    <property type="match status" value="1"/>
</dbReference>
<proteinExistence type="predicted"/>
<dbReference type="Pfam" id="PF01636">
    <property type="entry name" value="APH"/>
    <property type="match status" value="1"/>
</dbReference>
<dbReference type="PANTHER" id="PTHR21310:SF39">
    <property type="entry name" value="AMINOGLYCOSIDE PHOSPHOTRANSFERASE DOMAIN-CONTAINING PROTEIN"/>
    <property type="match status" value="1"/>
</dbReference>
<sequence length="392" mass="44582">MRQMLFKMTVSTYFSPPFVERLMQQHAPEKAIQVFDCQPFSIDNSASILAVLTAGVSDKPIGHFGLTVDVDIDGQRQTRKMVMKIKPHGGEVAAMLYGLAVACGGQLAKVYPAYAELTGFYHSHGRELEIYSHVPADIQPDIFGVYADEPNGTYLILMEYLDEVTLLNSVMSPESWTDEPIRQALDQLAGWHAQHLNRQLPINTVYWTDAPSRDYMLKLTPLWKALLHNAAESFPDLYTPKRVATLAEVIQAIPDYWRELERLPKTLVHNDFNPRNTCFKTVAGGLSLCVYDWELATFHIPQYDVVELLCFVLDEDRYALRQTYLDYYQHSLHSLTGHYADAQAFRCGFELAAFDFGLHRLGLYMMAHTISPYPFLPRVVNSYFDTLSFASG</sequence>
<reference evidence="2" key="1">
    <citation type="submission" date="2024-05" db="EMBL/GenBank/DDBJ databases">
        <authorList>
            <person name="Jung D.-H."/>
        </authorList>
    </citation>
    <scope>NUCLEOTIDE SEQUENCE</scope>
    <source>
        <strain evidence="2">JA-25</strain>
    </source>
</reference>
<evidence type="ECO:0000313" key="3">
    <source>
        <dbReference type="Proteomes" id="UP000606008"/>
    </source>
</evidence>
<dbReference type="Proteomes" id="UP000606008">
    <property type="component" value="Unassembled WGS sequence"/>
</dbReference>
<dbReference type="InterPro" id="IPR002575">
    <property type="entry name" value="Aminoglycoside_PTrfase"/>
</dbReference>
<dbReference type="InterPro" id="IPR051678">
    <property type="entry name" value="AGP_Transferase"/>
</dbReference>
<gene>
    <name evidence="2" type="ORF">F7231_08600</name>
</gene>
<name>A0ABX0QDL8_9BACT</name>
<accession>A0ABX0QDL8</accession>
<evidence type="ECO:0000313" key="2">
    <source>
        <dbReference type="EMBL" id="NID10231.1"/>
    </source>
</evidence>